<accession>A0A0G4FJJ3</accession>
<proteinExistence type="predicted"/>
<name>A0A0G4FJJ3_9ALVE</name>
<reference evidence="2" key="1">
    <citation type="submission" date="2014-11" db="EMBL/GenBank/DDBJ databases">
        <authorList>
            <person name="Otto D Thomas"/>
            <person name="Naeem Raeece"/>
        </authorList>
    </citation>
    <scope>NUCLEOTIDE SEQUENCE</scope>
</reference>
<feature type="signal peptide" evidence="1">
    <location>
        <begin position="1"/>
        <end position="23"/>
    </location>
</feature>
<gene>
    <name evidence="2" type="ORF">Cvel_17188</name>
</gene>
<feature type="chain" id="PRO_5005188701" description="Peptidase S1 domain-containing protein" evidence="1">
    <location>
        <begin position="24"/>
        <end position="476"/>
    </location>
</feature>
<dbReference type="VEuPathDB" id="CryptoDB:Cvel_17188"/>
<evidence type="ECO:0000256" key="1">
    <source>
        <dbReference type="SAM" id="SignalP"/>
    </source>
</evidence>
<organism evidence="2">
    <name type="scientific">Chromera velia CCMP2878</name>
    <dbReference type="NCBI Taxonomy" id="1169474"/>
    <lineage>
        <taxon>Eukaryota</taxon>
        <taxon>Sar</taxon>
        <taxon>Alveolata</taxon>
        <taxon>Colpodellida</taxon>
        <taxon>Chromeraceae</taxon>
        <taxon>Chromera</taxon>
    </lineage>
</organism>
<sequence length="476" mass="53945">MASRLVPLLLFPIVALRDSPIETEQVLPESPLETFNRPCAEFDDARTVASLHRFQETDSLSAECDALGGSSGFVVGGPHRWITVGHVSAGKKECRLYTAFEDPENATEKDWEEYADSGCLAVHKATAGGHGFQKCMRSHIETFFDREWPHLAALLHLPLSGEKNKTSAENTDGIWKAQWSVEDIRKNLLKGLDLQLHSLKLQKRTVEFVQDALGNKVENLEEQMRKWVEGIQKRVVRFKITEDIMSKKWEEAKEELVREYSRNDDENEKMVGVANAFSKVLKVRVGWAFPKCLGNNWDAFHGLRCEPATLPNVGFSGQVQKDIEVVPDAIGRNPCKCPNLSACGATEILPYHPAIIRWGVGRSSLYFGNRYIYLGSGFLNHQMMARLSAEEVCRNSAYSGMCWLFSFCTKWEAAKGQFAMLKTRNGSSFSIARIKLKMWWMDGWIAAKLNPVDMVKKGVQYFLPANLKEEWWTQEL</sequence>
<dbReference type="PhylomeDB" id="A0A0G4FJJ3"/>
<dbReference type="EMBL" id="CDMZ01000394">
    <property type="protein sequence ID" value="CEM13331.1"/>
    <property type="molecule type" value="Genomic_DNA"/>
</dbReference>
<protein>
    <recommendedName>
        <fullName evidence="3">Peptidase S1 domain-containing protein</fullName>
    </recommendedName>
</protein>
<dbReference type="AlphaFoldDB" id="A0A0G4FJJ3"/>
<evidence type="ECO:0008006" key="3">
    <source>
        <dbReference type="Google" id="ProtNLM"/>
    </source>
</evidence>
<evidence type="ECO:0000313" key="2">
    <source>
        <dbReference type="EMBL" id="CEM13331.1"/>
    </source>
</evidence>
<keyword evidence="1" id="KW-0732">Signal</keyword>